<dbReference type="Proteomes" id="UP000029082">
    <property type="component" value="Unassembled WGS sequence"/>
</dbReference>
<sequence>MTTMDTALSQDLAMSFRDAIRNALMQEDPIIREGLLNSLELSTEGNEKLNAIFRSETAPAQATAIVHIVEAKTREHSANALSVSKFLGKLVSAVNEVAKQKLGAERRAPQLLITGTAPGSLEITIQAPDDVRAGDLHSHYAENDIEIPETAESAALKTVGALLTAASSEELDDRESPISAQLAQLTIKARKNISSMTKEVRKTDWTIHGEILQRRQQPLRIQFTQLGALRLEHELGSVPEKPDKEIIRGYLDGYRRSEGILYVKRSLADTRALPISVSDPDLIQQVAEYSIQSERLYRLDILKYEKLNTLGDIATTSRSLQAIDIDLGNGIQGTVDFALHGSENT</sequence>
<dbReference type="EMBL" id="JGZE01000013">
    <property type="protein sequence ID" value="KFI76523.1"/>
    <property type="molecule type" value="Genomic_DNA"/>
</dbReference>
<accession>A0A087BZS3</accession>
<proteinExistence type="predicted"/>
<keyword evidence="2" id="KW-1185">Reference proteome</keyword>
<organism evidence="1 2">
    <name type="scientific">Bifidobacterium mongoliense DSM 21395</name>
    <dbReference type="NCBI Taxonomy" id="1437603"/>
    <lineage>
        <taxon>Bacteria</taxon>
        <taxon>Bacillati</taxon>
        <taxon>Actinomycetota</taxon>
        <taxon>Actinomycetes</taxon>
        <taxon>Bifidobacteriales</taxon>
        <taxon>Bifidobacteriaceae</taxon>
        <taxon>Bifidobacterium</taxon>
    </lineage>
</organism>
<protein>
    <submittedName>
        <fullName evidence="1">Uncharacterized protein</fullName>
    </submittedName>
</protein>
<gene>
    <name evidence="1" type="ORF">BMON_1120</name>
</gene>
<dbReference type="AlphaFoldDB" id="A0A087BZS3"/>
<evidence type="ECO:0000313" key="2">
    <source>
        <dbReference type="Proteomes" id="UP000029082"/>
    </source>
</evidence>
<dbReference type="eggNOG" id="ENOG5031MXY">
    <property type="taxonomic scope" value="Bacteria"/>
</dbReference>
<name>A0A087BZS3_9BIFI</name>
<evidence type="ECO:0000313" key="1">
    <source>
        <dbReference type="EMBL" id="KFI76523.1"/>
    </source>
</evidence>
<reference evidence="1 2" key="1">
    <citation type="submission" date="2014-03" db="EMBL/GenBank/DDBJ databases">
        <title>Genomics of Bifidobacteria.</title>
        <authorList>
            <person name="Ventura M."/>
            <person name="Milani C."/>
            <person name="Lugli G.A."/>
        </authorList>
    </citation>
    <scope>NUCLEOTIDE SEQUENCE [LARGE SCALE GENOMIC DNA]</scope>
    <source>
        <strain evidence="1 2">DSM 21395</strain>
    </source>
</reference>
<comment type="caution">
    <text evidence="1">The sequence shown here is derived from an EMBL/GenBank/DDBJ whole genome shotgun (WGS) entry which is preliminary data.</text>
</comment>
<dbReference type="GeneID" id="93095141"/>
<dbReference type="OrthoDB" id="9993407at2"/>
<dbReference type="RefSeq" id="WP_152595828.1">
    <property type="nucleotide sequence ID" value="NZ_JDUO01000027.1"/>
</dbReference>
<dbReference type="STRING" id="1437603.GCA_000771525_00956"/>